<dbReference type="Pfam" id="PF03060">
    <property type="entry name" value="NMO"/>
    <property type="match status" value="1"/>
</dbReference>
<keyword evidence="2" id="KW-0223">Dioxygenase</keyword>
<dbReference type="EMBL" id="CP028903">
    <property type="protein sequence ID" value="AWB07032.1"/>
    <property type="molecule type" value="Genomic_DNA"/>
</dbReference>
<dbReference type="InterPro" id="IPR049489">
    <property type="entry name" value="FabD-like_helical_ins"/>
</dbReference>
<evidence type="ECO:0000313" key="3">
    <source>
        <dbReference type="Proteomes" id="UP000077405"/>
    </source>
</evidence>
<dbReference type="PANTHER" id="PTHR32332">
    <property type="entry name" value="2-NITROPROPANE DIOXYGENASE"/>
    <property type="match status" value="1"/>
</dbReference>
<gene>
    <name evidence="2" type="ORF">A6A40_18265</name>
</gene>
<proteinExistence type="predicted"/>
<geneLocation type="plasmid" evidence="2 3">
    <name>pYZ2</name>
</geneLocation>
<name>A0A2R4VRJ1_9PROT</name>
<accession>A0A2R4VRJ1</accession>
<evidence type="ECO:0000313" key="2">
    <source>
        <dbReference type="EMBL" id="AWB07032.1"/>
    </source>
</evidence>
<dbReference type="InterPro" id="IPR014179">
    <property type="entry name" value="PfaD-like_TIM-barrel"/>
</dbReference>
<keyword evidence="3" id="KW-1185">Reference proteome</keyword>
<dbReference type="Proteomes" id="UP000077405">
    <property type="component" value="Plasmid pYZ2"/>
</dbReference>
<dbReference type="Gene3D" id="3.20.20.70">
    <property type="entry name" value="Aldolase class I"/>
    <property type="match status" value="1"/>
</dbReference>
<protein>
    <submittedName>
        <fullName evidence="2">2-nitropropane dioxygenase</fullName>
    </submittedName>
</protein>
<dbReference type="Pfam" id="PF21607">
    <property type="entry name" value="FabD_helical_ins"/>
    <property type="match status" value="1"/>
</dbReference>
<evidence type="ECO:0000259" key="1">
    <source>
        <dbReference type="Pfam" id="PF21607"/>
    </source>
</evidence>
<dbReference type="PANTHER" id="PTHR32332:SF20">
    <property type="entry name" value="2-NITROPROPANE DIOXYGENASE-LIKE PROTEIN"/>
    <property type="match status" value="1"/>
</dbReference>
<dbReference type="NCBIfam" id="TIGR02814">
    <property type="entry name" value="pfaD_fam"/>
    <property type="match status" value="1"/>
</dbReference>
<dbReference type="AlphaFoldDB" id="A0A2R4VRJ1"/>
<reference evidence="2 3" key="1">
    <citation type="submission" date="2018-04" db="EMBL/GenBank/DDBJ databases">
        <title>Complete genome sequence of the nitrogen-fixing bacterium Azospirillum humicireducens type strain SgZ-5.</title>
        <authorList>
            <person name="Yu Z."/>
        </authorList>
    </citation>
    <scope>NUCLEOTIDE SEQUENCE [LARGE SCALE GENOMIC DNA]</scope>
    <source>
        <strain evidence="2 3">SgZ-5</strain>
        <plasmid evidence="2 3">pYZ2</plasmid>
    </source>
</reference>
<keyword evidence="2" id="KW-0614">Plasmid</keyword>
<dbReference type="RefSeq" id="WP_108547330.1">
    <property type="nucleotide sequence ID" value="NZ_CP028903.1"/>
</dbReference>
<dbReference type="OrthoDB" id="9808564at2"/>
<dbReference type="SUPFAM" id="SSF51412">
    <property type="entry name" value="Inosine monophosphate dehydrogenase (IMPDH)"/>
    <property type="match status" value="1"/>
</dbReference>
<sequence length="533" mass="57743">MNYLETAVPPLVSATAGFDPSLILEMAQRIREPLYIIRSQDGRLGASTRPPDFAAERLEPVATLPPLYPEWLGDRSFQETHGCRFAYVAGEMARGIATPAMVVAAAGAGLLGFYGSAGLSPQRVEEGIGEIRAALGPQAPNWGANLIHSPNDPALEAAVCRLFLQQGVRRVSASAFMALTPSVVELAAKGLSRDPATGAVRRLTHIFAKVSRAEVARQFMTPAPRRMLADLVAQGILTAEEAELAAGIPVAADITVEADSGGHTDNRPLTVLFPIIQRLRDELVAAHGYGRNIRVGAAGGLGTPAALAGAFAMGAAYVVIGSVNQSAAEAGQPLSVRRMLADLSSTDVTMAPAADMFEMGVKVQVMKRGTMFPFRAQRLYELYCRHSGLDDLPAAERATLEKDIFQAPLEEIWRQTREHFAVRDPAELTRAEADPRHRMALVFRWYLFNAARWPMLDDSTRRHDFQVWCGPAMGAFNDWVKGSFLEAADKRTVEQIARNLLEGAAVVTRAQQMRTAGLPVPAAAFTWVPRRLA</sequence>
<dbReference type="InterPro" id="IPR013785">
    <property type="entry name" value="Aldolase_TIM"/>
</dbReference>
<feature type="domain" description="[Acyl-carrier-protein] S-malonyltransferase-like inserted helical" evidence="1">
    <location>
        <begin position="386"/>
        <end position="465"/>
    </location>
</feature>
<keyword evidence="2" id="KW-0560">Oxidoreductase</keyword>
<organism evidence="2 3">
    <name type="scientific">Azospirillum humicireducens</name>
    <dbReference type="NCBI Taxonomy" id="1226968"/>
    <lineage>
        <taxon>Bacteria</taxon>
        <taxon>Pseudomonadati</taxon>
        <taxon>Pseudomonadota</taxon>
        <taxon>Alphaproteobacteria</taxon>
        <taxon>Rhodospirillales</taxon>
        <taxon>Azospirillaceae</taxon>
        <taxon>Azospirillum</taxon>
    </lineage>
</organism>
<dbReference type="GO" id="GO:0051213">
    <property type="term" value="F:dioxygenase activity"/>
    <property type="evidence" value="ECO:0007669"/>
    <property type="project" value="UniProtKB-KW"/>
</dbReference>
<dbReference type="KEGG" id="ahu:A6A40_18265"/>